<dbReference type="GO" id="GO:0009245">
    <property type="term" value="P:lipid A biosynthetic process"/>
    <property type="evidence" value="ECO:0007669"/>
    <property type="project" value="TreeGrafter"/>
</dbReference>
<comment type="subcellular location">
    <subcellularLocation>
        <location evidence="8">Cell membrane</location>
    </subcellularLocation>
</comment>
<evidence type="ECO:0000256" key="4">
    <source>
        <dbReference type="ARBA" id="ARBA00019077"/>
    </source>
</evidence>
<dbReference type="UniPathway" id="UPA00958"/>
<dbReference type="Gene3D" id="3.40.50.11720">
    <property type="entry name" value="3-Deoxy-D-manno-octulosonic-acid transferase, N-terminal domain"/>
    <property type="match status" value="1"/>
</dbReference>
<dbReference type="InterPro" id="IPR038107">
    <property type="entry name" value="Glycos_transf_N_sf"/>
</dbReference>
<dbReference type="GO" id="GO:0009244">
    <property type="term" value="P:lipopolysaccharide core region biosynthetic process"/>
    <property type="evidence" value="ECO:0007669"/>
    <property type="project" value="UniProtKB-UniRule"/>
</dbReference>
<dbReference type="GO" id="GO:0043842">
    <property type="term" value="F:Kdo transferase activity"/>
    <property type="evidence" value="ECO:0007669"/>
    <property type="project" value="UniProtKB-EC"/>
</dbReference>
<dbReference type="OrthoDB" id="9789797at2"/>
<dbReference type="EC" id="2.4.99.12" evidence="3 8"/>
<evidence type="ECO:0000313" key="11">
    <source>
        <dbReference type="Proteomes" id="UP000182284"/>
    </source>
</evidence>
<dbReference type="EMBL" id="FNBL01000004">
    <property type="protein sequence ID" value="SDF41800.1"/>
    <property type="molecule type" value="Genomic_DNA"/>
</dbReference>
<organism evidence="10 11">
    <name type="scientific">Celeribacter baekdonensis</name>
    <dbReference type="NCBI Taxonomy" id="875171"/>
    <lineage>
        <taxon>Bacteria</taxon>
        <taxon>Pseudomonadati</taxon>
        <taxon>Pseudomonadota</taxon>
        <taxon>Alphaproteobacteria</taxon>
        <taxon>Rhodobacterales</taxon>
        <taxon>Roseobacteraceae</taxon>
        <taxon>Celeribacter</taxon>
    </lineage>
</organism>
<reference evidence="10 11" key="1">
    <citation type="submission" date="2016-10" db="EMBL/GenBank/DDBJ databases">
        <authorList>
            <person name="de Groot N.N."/>
        </authorList>
    </citation>
    <scope>NUCLEOTIDE SEQUENCE [LARGE SCALE GENOMIC DNA]</scope>
    <source>
        <strain evidence="10 11">DSM 27375</strain>
    </source>
</reference>
<evidence type="ECO:0000256" key="7">
    <source>
        <dbReference type="ARBA" id="ARBA00049183"/>
    </source>
</evidence>
<dbReference type="AlphaFoldDB" id="A0A1G7KY53"/>
<name>A0A1G7KY53_9RHOB</name>
<keyword evidence="8" id="KW-0472">Membrane</keyword>
<dbReference type="Proteomes" id="UP000182284">
    <property type="component" value="Unassembled WGS sequence"/>
</dbReference>
<dbReference type="PANTHER" id="PTHR42755">
    <property type="entry name" value="3-DEOXY-MANNO-OCTULOSONATE CYTIDYLYLTRANSFERASE"/>
    <property type="match status" value="1"/>
</dbReference>
<proteinExistence type="inferred from homology"/>
<keyword evidence="8" id="KW-1003">Cell membrane</keyword>
<comment type="function">
    <text evidence="1 8">Involved in lipopolysaccharide (LPS) biosynthesis. Catalyzes the transfer of 3-deoxy-D-manno-octulosonate (Kdo) residue(s) from CMP-Kdo to lipid IV(A), the tetraacyldisaccharide-1,4'-bisphosphate precursor of lipid A.</text>
</comment>
<keyword evidence="5 8" id="KW-0808">Transferase</keyword>
<comment type="pathway">
    <text evidence="2 8">Bacterial outer membrane biogenesis; LPS core biosynthesis.</text>
</comment>
<dbReference type="InterPro" id="IPR039901">
    <property type="entry name" value="Kdotransferase"/>
</dbReference>
<evidence type="ECO:0000256" key="2">
    <source>
        <dbReference type="ARBA" id="ARBA00004713"/>
    </source>
</evidence>
<keyword evidence="8" id="KW-0448">Lipopolysaccharide biosynthesis</keyword>
<gene>
    <name evidence="10" type="ORF">SAMN04488117_10479</name>
</gene>
<dbReference type="InterPro" id="IPR007507">
    <property type="entry name" value="Glycos_transf_N"/>
</dbReference>
<evidence type="ECO:0000259" key="9">
    <source>
        <dbReference type="Pfam" id="PF04413"/>
    </source>
</evidence>
<dbReference type="Gene3D" id="3.40.50.2000">
    <property type="entry name" value="Glycogen Phosphorylase B"/>
    <property type="match status" value="1"/>
</dbReference>
<feature type="domain" description="3-deoxy-D-manno-octulosonic-acid transferase N-terminal" evidence="9">
    <location>
        <begin position="39"/>
        <end position="208"/>
    </location>
</feature>
<comment type="catalytic activity">
    <reaction evidence="7 8">
        <text>lipid IVA (E. coli) + CMP-3-deoxy-beta-D-manno-octulosonate = alpha-Kdo-(2-&gt;6)-lipid IVA (E. coli) + CMP + H(+)</text>
        <dbReference type="Rhea" id="RHEA:28066"/>
        <dbReference type="ChEBI" id="CHEBI:15378"/>
        <dbReference type="ChEBI" id="CHEBI:58603"/>
        <dbReference type="ChEBI" id="CHEBI:60364"/>
        <dbReference type="ChEBI" id="CHEBI:60377"/>
        <dbReference type="ChEBI" id="CHEBI:85987"/>
        <dbReference type="EC" id="2.4.99.12"/>
    </reaction>
</comment>
<comment type="similarity">
    <text evidence="8">Belongs to the glycosyltransferase group 1 family.</text>
</comment>
<sequence length="428" mass="46317">MAKALSFLLYRTLMGRSESRITERLSRLQTTNVLSETEFDQRLAHKLPPRAKGELVWLHAGTQAALRPAMELYARLAEDRPDTASLITLGADVTPPTGPLPDGCTITAAPEEGAGIIRRFMTHWDPDCLIWIGGKFRPALIQAAQERGVECLSIDAVKSTPTLEIHQHIPGLRGAVLFCFDHVITANAAATLAWRRAGVDPDQIEALGLLEEGGIAPSYDEAELTRRVAEIGTRSVWFAAHVDTAEMGEVIRAHKRALRRAHRLLLILSLSDSATETQVIAQLEKAGLTVCLLTTEKAISEVAQVIIVPHSSGGIWYRTAPVSFLGQSLTQLGGIDPYGAAAMGSAILHGPYVSHFKAAYDTLSTGKAARKVRDGYALGEEVERLLSPDQAALMAQAAWDVASSGAEVTDHVADLVQDFLDLRERISA</sequence>
<dbReference type="GO" id="GO:0005886">
    <property type="term" value="C:plasma membrane"/>
    <property type="evidence" value="ECO:0007669"/>
    <property type="project" value="UniProtKB-SubCell"/>
</dbReference>
<dbReference type="PANTHER" id="PTHR42755:SF1">
    <property type="entry name" value="3-DEOXY-D-MANNO-OCTULOSONIC ACID TRANSFERASE, MITOCHONDRIAL-RELATED"/>
    <property type="match status" value="1"/>
</dbReference>
<evidence type="ECO:0000256" key="3">
    <source>
        <dbReference type="ARBA" id="ARBA00012621"/>
    </source>
</evidence>
<evidence type="ECO:0000313" key="10">
    <source>
        <dbReference type="EMBL" id="SDF41800.1"/>
    </source>
</evidence>
<protein>
    <recommendedName>
        <fullName evidence="4 8">3-deoxy-D-manno-octulosonic acid transferase</fullName>
        <shortName evidence="8">Kdo transferase</shortName>
        <ecNumber evidence="3 8">2.4.99.12</ecNumber>
    </recommendedName>
    <alternativeName>
        <fullName evidence="6 8">Lipid IV(A) 3-deoxy-D-manno-octulosonic acid transferase</fullName>
    </alternativeName>
</protein>
<evidence type="ECO:0000256" key="1">
    <source>
        <dbReference type="ARBA" id="ARBA00003394"/>
    </source>
</evidence>
<evidence type="ECO:0000256" key="5">
    <source>
        <dbReference type="ARBA" id="ARBA00022679"/>
    </source>
</evidence>
<accession>A0A1G7KY53</accession>
<evidence type="ECO:0000256" key="6">
    <source>
        <dbReference type="ARBA" id="ARBA00031445"/>
    </source>
</evidence>
<dbReference type="Pfam" id="PF04413">
    <property type="entry name" value="Glycos_transf_N"/>
    <property type="match status" value="1"/>
</dbReference>
<evidence type="ECO:0000256" key="8">
    <source>
        <dbReference type="RuleBase" id="RU365103"/>
    </source>
</evidence>